<sequence>MVDDAKIESIIQSIIREFKTVGVDKVILFGSWAKGNASENSDIDLIVVAPKDDISSGFREKMNLYLRYNQHIKAFKAEVPIDLIVYTRAGFKKLLEMDSLFVRDILKTGKVLYEANNQGVA</sequence>
<feature type="domain" description="Polymerase beta nucleotidyltransferase" evidence="1">
    <location>
        <begin position="13"/>
        <end position="117"/>
    </location>
</feature>
<protein>
    <submittedName>
        <fullName evidence="2">Nucleotidyltransferase-like protein</fullName>
    </submittedName>
</protein>
<dbReference type="GO" id="GO:0016740">
    <property type="term" value="F:transferase activity"/>
    <property type="evidence" value="ECO:0007669"/>
    <property type="project" value="UniProtKB-KW"/>
</dbReference>
<name>A0A368UML0_9BACT</name>
<dbReference type="AlphaFoldDB" id="A0A368UML0"/>
<dbReference type="EMBL" id="QPIZ01000024">
    <property type="protein sequence ID" value="RCW30058.1"/>
    <property type="molecule type" value="Genomic_DNA"/>
</dbReference>
<dbReference type="PANTHER" id="PTHR43449">
    <property type="entry name" value="NUCLEOTIDYLTRANSFERASE"/>
    <property type="match status" value="1"/>
</dbReference>
<dbReference type="InterPro" id="IPR043519">
    <property type="entry name" value="NT_sf"/>
</dbReference>
<evidence type="ECO:0000259" key="1">
    <source>
        <dbReference type="Pfam" id="PF18765"/>
    </source>
</evidence>
<proteinExistence type="predicted"/>
<evidence type="ECO:0000313" key="3">
    <source>
        <dbReference type="Proteomes" id="UP000252733"/>
    </source>
</evidence>
<accession>A0A368UML0</accession>
<reference evidence="2 3" key="1">
    <citation type="submission" date="2018-07" db="EMBL/GenBank/DDBJ databases">
        <title>Freshwater and sediment microbial communities from various areas in North America, analyzing microbe dynamics in response to fracking.</title>
        <authorList>
            <person name="Lamendella R."/>
        </authorList>
    </citation>
    <scope>NUCLEOTIDE SEQUENCE [LARGE SCALE GENOMIC DNA]</scope>
    <source>
        <strain evidence="2 3">160A</strain>
    </source>
</reference>
<dbReference type="PANTHER" id="PTHR43449:SF1">
    <property type="entry name" value="POLYMERASE BETA NUCLEOTIDYLTRANSFERASE DOMAIN-CONTAINING PROTEIN"/>
    <property type="match status" value="1"/>
</dbReference>
<dbReference type="SUPFAM" id="SSF81301">
    <property type="entry name" value="Nucleotidyltransferase"/>
    <property type="match status" value="1"/>
</dbReference>
<dbReference type="Pfam" id="PF18765">
    <property type="entry name" value="Polbeta"/>
    <property type="match status" value="1"/>
</dbReference>
<dbReference type="RefSeq" id="WP_114437750.1">
    <property type="nucleotide sequence ID" value="NZ_QPIZ01000024.1"/>
</dbReference>
<keyword evidence="3" id="KW-1185">Reference proteome</keyword>
<dbReference type="Gene3D" id="3.30.460.10">
    <property type="entry name" value="Beta Polymerase, domain 2"/>
    <property type="match status" value="1"/>
</dbReference>
<gene>
    <name evidence="2" type="ORF">DFO77_12470</name>
</gene>
<comment type="caution">
    <text evidence="2">The sequence shown here is derived from an EMBL/GenBank/DDBJ whole genome shotgun (WGS) entry which is preliminary data.</text>
</comment>
<dbReference type="InterPro" id="IPR041633">
    <property type="entry name" value="Polbeta"/>
</dbReference>
<evidence type="ECO:0000313" key="2">
    <source>
        <dbReference type="EMBL" id="RCW30058.1"/>
    </source>
</evidence>
<organism evidence="2 3">
    <name type="scientific">Marinilabilia salmonicolor</name>
    <dbReference type="NCBI Taxonomy" id="989"/>
    <lineage>
        <taxon>Bacteria</taxon>
        <taxon>Pseudomonadati</taxon>
        <taxon>Bacteroidota</taxon>
        <taxon>Bacteroidia</taxon>
        <taxon>Marinilabiliales</taxon>
        <taxon>Marinilabiliaceae</taxon>
        <taxon>Marinilabilia</taxon>
    </lineage>
</organism>
<dbReference type="Proteomes" id="UP000252733">
    <property type="component" value="Unassembled WGS sequence"/>
</dbReference>
<keyword evidence="2" id="KW-0808">Transferase</keyword>
<dbReference type="CDD" id="cd05403">
    <property type="entry name" value="NT_KNTase_like"/>
    <property type="match status" value="1"/>
</dbReference>